<reference evidence="2 3" key="1">
    <citation type="submission" date="2023-04" db="EMBL/GenBank/DDBJ databases">
        <title>A. sendaiensis sub sp. chiapanensis a novel subspecie with specific adaptation in bacterial cell wall isolated from an active volcano.</title>
        <authorList>
            <person name="Alvarez Gutierrez P.E."/>
            <person name="Ortiz Cortes L.Y."/>
        </authorList>
    </citation>
    <scope>NUCLEOTIDE SEQUENCE [LARGE SCALE GENOMIC DNA]</scope>
    <source>
        <strain evidence="2 3">PA2</strain>
    </source>
</reference>
<dbReference type="EMBL" id="JASGCB010000001">
    <property type="protein sequence ID" value="MDI9258578.1"/>
    <property type="molecule type" value="Genomic_DNA"/>
</dbReference>
<keyword evidence="1" id="KW-0812">Transmembrane</keyword>
<keyword evidence="3" id="KW-1185">Reference proteome</keyword>
<evidence type="ECO:0000313" key="3">
    <source>
        <dbReference type="Proteomes" id="UP001529245"/>
    </source>
</evidence>
<evidence type="ECO:0000256" key="1">
    <source>
        <dbReference type="SAM" id="Phobius"/>
    </source>
</evidence>
<feature type="transmembrane region" description="Helical" evidence="1">
    <location>
        <begin position="21"/>
        <end position="42"/>
    </location>
</feature>
<comment type="caution">
    <text evidence="2">The sequence shown here is derived from an EMBL/GenBank/DDBJ whole genome shotgun (WGS) entry which is preliminary data.</text>
</comment>
<accession>A0ABT6XU08</accession>
<keyword evidence="1" id="KW-1133">Transmembrane helix</keyword>
<dbReference type="RefSeq" id="WP_283202236.1">
    <property type="nucleotide sequence ID" value="NZ_JASGCB010000001.1"/>
</dbReference>
<evidence type="ECO:0000313" key="2">
    <source>
        <dbReference type="EMBL" id="MDI9258578.1"/>
    </source>
</evidence>
<dbReference type="Proteomes" id="UP001529245">
    <property type="component" value="Unassembled WGS sequence"/>
</dbReference>
<keyword evidence="1" id="KW-0472">Membrane</keyword>
<gene>
    <name evidence="2" type="ORF">QID03_00105</name>
</gene>
<sequence>MGTGATYTPYLHHKRKDGGKGVLQLLLDMGMGALVDLMQWVIQWIGALP</sequence>
<proteinExistence type="predicted"/>
<name>A0ABT6XU08_ALISE</name>
<organism evidence="2 3">
    <name type="scientific">Alicyclobacillus sendaiensis PA2</name>
    <dbReference type="NCBI Taxonomy" id="3029425"/>
    <lineage>
        <taxon>Bacteria</taxon>
        <taxon>Bacillati</taxon>
        <taxon>Bacillota</taxon>
        <taxon>Bacilli</taxon>
        <taxon>Bacillales</taxon>
        <taxon>Alicyclobacillaceae</taxon>
        <taxon>Alicyclobacillus</taxon>
    </lineage>
</organism>
<protein>
    <submittedName>
        <fullName evidence="2">Uncharacterized protein</fullName>
    </submittedName>
</protein>